<evidence type="ECO:0000256" key="1">
    <source>
        <dbReference type="ARBA" id="ARBA00004123"/>
    </source>
</evidence>
<comment type="function">
    <text evidence="8">Component of the general transcription and DNA repair factor IIH (TFIIH) core complex which is involved in general and transcription-coupled nucleotide excision repair (NER) of damaged DNA.</text>
</comment>
<dbReference type="GO" id="GO:0000439">
    <property type="term" value="C:transcription factor TFIIH core complex"/>
    <property type="evidence" value="ECO:0007669"/>
    <property type="project" value="InterPro"/>
</dbReference>
<keyword evidence="6 8" id="KW-0234">DNA repair</keyword>
<organism evidence="10 11">
    <name type="scientific">Acrobeloides nanus</name>
    <dbReference type="NCBI Taxonomy" id="290746"/>
    <lineage>
        <taxon>Eukaryota</taxon>
        <taxon>Metazoa</taxon>
        <taxon>Ecdysozoa</taxon>
        <taxon>Nematoda</taxon>
        <taxon>Chromadorea</taxon>
        <taxon>Rhabditida</taxon>
        <taxon>Tylenchina</taxon>
        <taxon>Cephalobomorpha</taxon>
        <taxon>Cephaloboidea</taxon>
        <taxon>Cephalobidae</taxon>
        <taxon>Acrobeloides</taxon>
    </lineage>
</organism>
<dbReference type="Pfam" id="PF18307">
    <property type="entry name" value="Tfb2_C"/>
    <property type="match status" value="1"/>
</dbReference>
<dbReference type="InterPro" id="IPR040662">
    <property type="entry name" value="Tfb2_C"/>
</dbReference>
<evidence type="ECO:0000313" key="10">
    <source>
        <dbReference type="Proteomes" id="UP000887540"/>
    </source>
</evidence>
<evidence type="ECO:0000256" key="7">
    <source>
        <dbReference type="ARBA" id="ARBA00023242"/>
    </source>
</evidence>
<evidence type="ECO:0000313" key="11">
    <source>
        <dbReference type="WBParaSite" id="ACRNAN_Path_1020.g3916.t1"/>
    </source>
</evidence>
<dbReference type="Proteomes" id="UP000887540">
    <property type="component" value="Unplaced"/>
</dbReference>
<comment type="subcellular location">
    <subcellularLocation>
        <location evidence="1 8">Nucleus</location>
    </subcellularLocation>
</comment>
<dbReference type="GO" id="GO:0005675">
    <property type="term" value="C:transcription factor TFIIH holo complex"/>
    <property type="evidence" value="ECO:0007669"/>
    <property type="project" value="TreeGrafter"/>
</dbReference>
<dbReference type="PANTHER" id="PTHR13152">
    <property type="entry name" value="TFIIH, POLYPEPTIDE 4"/>
    <property type="match status" value="1"/>
</dbReference>
<feature type="domain" description="Transcription factor Tfb2 C-terminal" evidence="9">
    <location>
        <begin position="291"/>
        <end position="358"/>
    </location>
</feature>
<evidence type="ECO:0000256" key="2">
    <source>
        <dbReference type="ARBA" id="ARBA00007132"/>
    </source>
</evidence>
<evidence type="ECO:0000256" key="3">
    <source>
        <dbReference type="ARBA" id="ARBA00022763"/>
    </source>
</evidence>
<sequence length="361" mass="41555">MNGAFGSSGLNLVEADEKIKKAANKDLYKKALERWECILRYLAMPSDSADKGVSVTTQQLFQHIGFTSEGGGELEITSLGFQFLLLNRVEQIWTYILYYLRFLQETTQNIFPVLEFLLKLTLCATPIEGPKKDGESSVLPTAFQIEAHWPEMVQNFLLHLREMGVVFIRKRKDGFFFLTPLLSHLAESSCTKDTSALDHQRDKGFLVVETNYRAYAYTNSPLQLAVLSTFTEILYRFEDMSVGVISRDSVRRALQAGITADQIILYLRANAHPETISYHGVKNCIPITIVDQLRLWEEERKRLICEEATIYSTFDSEIEYQNVKQFTTEQNILLWHNDQHRLIIVKEEGHALVKAWWKSNK</sequence>
<evidence type="ECO:0000256" key="8">
    <source>
        <dbReference type="RuleBase" id="RU364024"/>
    </source>
</evidence>
<dbReference type="AlphaFoldDB" id="A0A914BUJ0"/>
<dbReference type="Gene3D" id="3.30.70.2610">
    <property type="match status" value="1"/>
</dbReference>
<dbReference type="WBParaSite" id="ACRNAN_Path_1020.g3916.t1">
    <property type="protein sequence ID" value="ACRNAN_Path_1020.g3916.t1"/>
    <property type="gene ID" value="ACRNAN_Path_1020.g3916"/>
</dbReference>
<protein>
    <recommendedName>
        <fullName evidence="8">General transcription factor IIH subunit 4</fullName>
    </recommendedName>
</protein>
<dbReference type="InterPro" id="IPR004598">
    <property type="entry name" value="TFIIH_p52/Tfb2"/>
</dbReference>
<dbReference type="GO" id="GO:0001671">
    <property type="term" value="F:ATPase activator activity"/>
    <property type="evidence" value="ECO:0007669"/>
    <property type="project" value="InterPro"/>
</dbReference>
<keyword evidence="10" id="KW-1185">Reference proteome</keyword>
<evidence type="ECO:0000256" key="5">
    <source>
        <dbReference type="ARBA" id="ARBA00023163"/>
    </source>
</evidence>
<keyword evidence="4 8" id="KW-0805">Transcription regulation</keyword>
<proteinExistence type="inferred from homology"/>
<name>A0A914BUJ0_9BILA</name>
<accession>A0A914BUJ0</accession>
<evidence type="ECO:0000259" key="9">
    <source>
        <dbReference type="Pfam" id="PF18307"/>
    </source>
</evidence>
<reference evidence="11" key="1">
    <citation type="submission" date="2022-11" db="UniProtKB">
        <authorList>
            <consortium name="WormBaseParasite"/>
        </authorList>
    </citation>
    <scope>IDENTIFICATION</scope>
</reference>
<dbReference type="PANTHER" id="PTHR13152:SF0">
    <property type="entry name" value="GENERAL TRANSCRIPTION FACTOR IIH SUBUNIT 4"/>
    <property type="match status" value="1"/>
</dbReference>
<keyword evidence="3 8" id="KW-0227">DNA damage</keyword>
<evidence type="ECO:0000256" key="4">
    <source>
        <dbReference type="ARBA" id="ARBA00023015"/>
    </source>
</evidence>
<dbReference type="Pfam" id="PF03849">
    <property type="entry name" value="Tfb2"/>
    <property type="match status" value="1"/>
</dbReference>
<keyword evidence="5 8" id="KW-0804">Transcription</keyword>
<dbReference type="GO" id="GO:0003690">
    <property type="term" value="F:double-stranded DNA binding"/>
    <property type="evidence" value="ECO:0007669"/>
    <property type="project" value="TreeGrafter"/>
</dbReference>
<evidence type="ECO:0000256" key="6">
    <source>
        <dbReference type="ARBA" id="ARBA00023204"/>
    </source>
</evidence>
<keyword evidence="7 8" id="KW-0539">Nucleus</keyword>
<dbReference type="GO" id="GO:0006289">
    <property type="term" value="P:nucleotide-excision repair"/>
    <property type="evidence" value="ECO:0007669"/>
    <property type="project" value="InterPro"/>
</dbReference>
<comment type="similarity">
    <text evidence="2 8">Belongs to the TFB2 family.</text>
</comment>